<dbReference type="InterPro" id="IPR046862">
    <property type="entry name" value="Rhomboid_2"/>
</dbReference>
<evidence type="ECO:0000313" key="6">
    <source>
        <dbReference type="EMBL" id="GCD95509.1"/>
    </source>
</evidence>
<feature type="transmembrane region" description="Helical" evidence="5">
    <location>
        <begin position="142"/>
        <end position="160"/>
    </location>
</feature>
<reference evidence="6 7" key="1">
    <citation type="submission" date="2018-12" db="EMBL/GenBank/DDBJ databases">
        <title>Draft genome sequence of Embleya hyalina NBRC 13850T.</title>
        <authorList>
            <person name="Komaki H."/>
            <person name="Hosoyama A."/>
            <person name="Kimura A."/>
            <person name="Ichikawa N."/>
            <person name="Tamura T."/>
        </authorList>
    </citation>
    <scope>NUCLEOTIDE SEQUENCE [LARGE SCALE GENOMIC DNA]</scope>
    <source>
        <strain evidence="6 7">NBRC 13850</strain>
    </source>
</reference>
<comment type="caution">
    <text evidence="6">The sequence shown here is derived from an EMBL/GenBank/DDBJ whole genome shotgun (WGS) entry which is preliminary data.</text>
</comment>
<dbReference type="EMBL" id="BIFH01000018">
    <property type="protein sequence ID" value="GCD95509.1"/>
    <property type="molecule type" value="Genomic_DNA"/>
</dbReference>
<feature type="transmembrane region" description="Helical" evidence="5">
    <location>
        <begin position="180"/>
        <end position="195"/>
    </location>
</feature>
<organism evidence="6 7">
    <name type="scientific">Embleya hyalina</name>
    <dbReference type="NCBI Taxonomy" id="516124"/>
    <lineage>
        <taxon>Bacteria</taxon>
        <taxon>Bacillati</taxon>
        <taxon>Actinomycetota</taxon>
        <taxon>Actinomycetes</taxon>
        <taxon>Kitasatosporales</taxon>
        <taxon>Streptomycetaceae</taxon>
        <taxon>Embleya</taxon>
    </lineage>
</organism>
<dbReference type="AlphaFoldDB" id="A0A401YLX6"/>
<feature type="transmembrane region" description="Helical" evidence="5">
    <location>
        <begin position="113"/>
        <end position="130"/>
    </location>
</feature>
<dbReference type="GO" id="GO:0016020">
    <property type="term" value="C:membrane"/>
    <property type="evidence" value="ECO:0007669"/>
    <property type="project" value="UniProtKB-SubCell"/>
</dbReference>
<evidence type="ECO:0000256" key="5">
    <source>
        <dbReference type="SAM" id="Phobius"/>
    </source>
</evidence>
<evidence type="ECO:0000256" key="4">
    <source>
        <dbReference type="ARBA" id="ARBA00023136"/>
    </source>
</evidence>
<gene>
    <name evidence="6" type="ORF">EHYA_03183</name>
</gene>
<dbReference type="Pfam" id="PF20401">
    <property type="entry name" value="Rhomboid_2"/>
    <property type="match status" value="1"/>
</dbReference>
<dbReference type="SUPFAM" id="SSF144091">
    <property type="entry name" value="Rhomboid-like"/>
    <property type="match status" value="1"/>
</dbReference>
<protein>
    <recommendedName>
        <fullName evidence="8">Peptidase S54 rhomboid domain-containing protein</fullName>
    </recommendedName>
</protein>
<dbReference type="InterPro" id="IPR035952">
    <property type="entry name" value="Rhomboid-like_sf"/>
</dbReference>
<name>A0A401YLX6_9ACTN</name>
<evidence type="ECO:0000313" key="7">
    <source>
        <dbReference type="Proteomes" id="UP000286931"/>
    </source>
</evidence>
<evidence type="ECO:0000256" key="1">
    <source>
        <dbReference type="ARBA" id="ARBA00004141"/>
    </source>
</evidence>
<keyword evidence="3 5" id="KW-1133">Transmembrane helix</keyword>
<dbReference type="Proteomes" id="UP000286931">
    <property type="component" value="Unassembled WGS sequence"/>
</dbReference>
<keyword evidence="2 5" id="KW-0812">Transmembrane</keyword>
<accession>A0A401YLX6</accession>
<keyword evidence="4 5" id="KW-0472">Membrane</keyword>
<feature type="transmembrane region" description="Helical" evidence="5">
    <location>
        <begin position="49"/>
        <end position="68"/>
    </location>
</feature>
<proteinExistence type="predicted"/>
<keyword evidence="7" id="KW-1185">Reference proteome</keyword>
<evidence type="ECO:0000256" key="3">
    <source>
        <dbReference type="ARBA" id="ARBA00022989"/>
    </source>
</evidence>
<comment type="subcellular location">
    <subcellularLocation>
        <location evidence="1">Membrane</location>
        <topology evidence="1">Multi-pass membrane protein</topology>
    </subcellularLocation>
</comment>
<sequence length="271" mass="29423">MRPGAFVRVGAGSSVGDPRGWLGTDVRLPMGEPLLAPTLESTRRAVRALRAWIVSAPATYLWLLIIHVTTLDMYVRLTADERMAFLRRQSTNLHNLDTRPLRVMVASAVWAEGWHVIRFVVILTALCAVAERWVGTRRMLTVAALGHVGATCVSQALVLVRIHEGTLAESARLQVDVGPSYGYMAVAGLLFHGLAGRGRWVYAVGLALYVGLPLLSQRDVTATGHLCAALIGLCCHRFARGRPRWDPDAWWRGRRGSRAAGKAVGATSGGS</sequence>
<evidence type="ECO:0008006" key="8">
    <source>
        <dbReference type="Google" id="ProtNLM"/>
    </source>
</evidence>
<evidence type="ECO:0000256" key="2">
    <source>
        <dbReference type="ARBA" id="ARBA00022692"/>
    </source>
</evidence>